<reference evidence="2 3" key="1">
    <citation type="journal article" date="2016" name="Nat. Commun.">
        <title>Thousands of microbial genomes shed light on interconnected biogeochemical processes in an aquifer system.</title>
        <authorList>
            <person name="Anantharaman K."/>
            <person name="Brown C.T."/>
            <person name="Hug L.A."/>
            <person name="Sharon I."/>
            <person name="Castelle C.J."/>
            <person name="Probst A.J."/>
            <person name="Thomas B.C."/>
            <person name="Singh A."/>
            <person name="Wilkins M.J."/>
            <person name="Karaoz U."/>
            <person name="Brodie E.L."/>
            <person name="Williams K.H."/>
            <person name="Hubbard S.S."/>
            <person name="Banfield J.F."/>
        </authorList>
    </citation>
    <scope>NUCLEOTIDE SEQUENCE [LARGE SCALE GENOMIC DNA]</scope>
</reference>
<dbReference type="EMBL" id="MHRP01000033">
    <property type="protein sequence ID" value="OHA26306.1"/>
    <property type="molecule type" value="Genomic_DNA"/>
</dbReference>
<evidence type="ECO:0000313" key="3">
    <source>
        <dbReference type="Proteomes" id="UP000177943"/>
    </source>
</evidence>
<feature type="transmembrane region" description="Helical" evidence="1">
    <location>
        <begin position="303"/>
        <end position="321"/>
    </location>
</feature>
<keyword evidence="1" id="KW-0812">Transmembrane</keyword>
<dbReference type="Proteomes" id="UP000177943">
    <property type="component" value="Unassembled WGS sequence"/>
</dbReference>
<feature type="transmembrane region" description="Helical" evidence="1">
    <location>
        <begin position="214"/>
        <end position="234"/>
    </location>
</feature>
<sequence>MNPINATGSSWKGLWSGIVDFATDVLLAPFGWLAVLILQIATLFTYLSGTILNFVVQYTVLDFADKIKEISGINIAWRTIRDLANMGFIFILLYAAIKTILGVGGETQKLIRNIVIVAVLINFSLFFTKIVIDISNVLAIFFYDAIAPGALQNTVTTGLSGTLMNPLKLTSLWDVSDIAFQGKTLIIVGIMGTIVSLIVAFVFFAISIMFVIRFVVLIFTLILSPLAFMGFILPQLEKQKNQWWEALSGQAFFAPIYFMLTWVVIKISSGLIVNQSGTMVEVFTGTLGANGGVTQPSLGSMGILVNFIIMIVLIIASLLIAKEWANKAGPSASAATKWAMGAAGGASFGLAGRAGRYTVGAAAEMAKESKIYKRLEAASPNSRLARLTLAATDKTSRASFDARGGRLGGVLAGAGIEGGKAQEGGFEADRKAYREFMEKPGTESHKKRQERARGAQNELDVMAGVTAGATPAQIAAMETALAKMSDKEVEAIVSSNRKLLDIQVFANSISVKQLEALNKSDKFSEAEKDNLKNGPRGVGGRFSAINAGTAAMAVPVAARTPAQVAAVAALPGATRNLSDAELEMINAAHLGNSGFVSGLRGAQIDGINKSYKFTTSQKAALRGARQQPLLNALTTVPASIPAIQTAARGLNAKEMIGLMRVVGRGGVNAAVDPAVLPIYTPKLLQRMALEMDTADIPTLRAAIIAGGNPGTIAWLTNPATAGEFA</sequence>
<organism evidence="2 3">
    <name type="scientific">Candidatus Taylorbacteria bacterium RIFCSPHIGHO2_02_FULL_45_35</name>
    <dbReference type="NCBI Taxonomy" id="1802311"/>
    <lineage>
        <taxon>Bacteria</taxon>
        <taxon>Candidatus Tayloriibacteriota</taxon>
    </lineage>
</organism>
<feature type="transmembrane region" description="Helical" evidence="1">
    <location>
        <begin position="185"/>
        <end position="208"/>
    </location>
</feature>
<gene>
    <name evidence="2" type="ORF">A3D56_01855</name>
</gene>
<evidence type="ECO:0000256" key="1">
    <source>
        <dbReference type="SAM" id="Phobius"/>
    </source>
</evidence>
<keyword evidence="1" id="KW-1133">Transmembrane helix</keyword>
<feature type="transmembrane region" description="Helical" evidence="1">
    <location>
        <begin position="30"/>
        <end position="56"/>
    </location>
</feature>
<accession>A0A1G2MR08</accession>
<feature type="transmembrane region" description="Helical" evidence="1">
    <location>
        <begin position="83"/>
        <end position="104"/>
    </location>
</feature>
<protein>
    <submittedName>
        <fullName evidence="2">Uncharacterized protein</fullName>
    </submittedName>
</protein>
<keyword evidence="1" id="KW-0472">Membrane</keyword>
<feature type="transmembrane region" description="Helical" evidence="1">
    <location>
        <begin position="246"/>
        <end position="265"/>
    </location>
</feature>
<proteinExistence type="predicted"/>
<evidence type="ECO:0000313" key="2">
    <source>
        <dbReference type="EMBL" id="OHA26306.1"/>
    </source>
</evidence>
<comment type="caution">
    <text evidence="2">The sequence shown here is derived from an EMBL/GenBank/DDBJ whole genome shotgun (WGS) entry which is preliminary data.</text>
</comment>
<name>A0A1G2MR08_9BACT</name>
<feature type="transmembrane region" description="Helical" evidence="1">
    <location>
        <begin position="110"/>
        <end position="132"/>
    </location>
</feature>
<dbReference type="AlphaFoldDB" id="A0A1G2MR08"/>